<evidence type="ECO:0000256" key="1">
    <source>
        <dbReference type="SAM" id="MobiDB-lite"/>
    </source>
</evidence>
<evidence type="ECO:0000313" key="2">
    <source>
        <dbReference type="EMBL" id="KAK1137794.1"/>
    </source>
</evidence>
<evidence type="ECO:0000313" key="3">
    <source>
        <dbReference type="Proteomes" id="UP001177670"/>
    </source>
</evidence>
<accession>A0AA40KYE6</accession>
<dbReference type="Proteomes" id="UP001177670">
    <property type="component" value="Unassembled WGS sequence"/>
</dbReference>
<keyword evidence="3" id="KW-1185">Reference proteome</keyword>
<protein>
    <submittedName>
        <fullName evidence="2">Uncharacterized protein</fullName>
    </submittedName>
</protein>
<dbReference type="AlphaFoldDB" id="A0AA40KYE6"/>
<gene>
    <name evidence="2" type="ORF">K0M31_002288</name>
</gene>
<proteinExistence type="predicted"/>
<organism evidence="2 3">
    <name type="scientific">Melipona bicolor</name>
    <dbReference type="NCBI Taxonomy" id="60889"/>
    <lineage>
        <taxon>Eukaryota</taxon>
        <taxon>Metazoa</taxon>
        <taxon>Ecdysozoa</taxon>
        <taxon>Arthropoda</taxon>
        <taxon>Hexapoda</taxon>
        <taxon>Insecta</taxon>
        <taxon>Pterygota</taxon>
        <taxon>Neoptera</taxon>
        <taxon>Endopterygota</taxon>
        <taxon>Hymenoptera</taxon>
        <taxon>Apocrita</taxon>
        <taxon>Aculeata</taxon>
        <taxon>Apoidea</taxon>
        <taxon>Anthophila</taxon>
        <taxon>Apidae</taxon>
        <taxon>Melipona</taxon>
    </lineage>
</organism>
<feature type="compositionally biased region" description="Polar residues" evidence="1">
    <location>
        <begin position="58"/>
        <end position="69"/>
    </location>
</feature>
<dbReference type="EMBL" id="JAHYIQ010000001">
    <property type="protein sequence ID" value="KAK1137794.1"/>
    <property type="molecule type" value="Genomic_DNA"/>
</dbReference>
<feature type="region of interest" description="Disordered" evidence="1">
    <location>
        <begin position="1"/>
        <end position="80"/>
    </location>
</feature>
<name>A0AA40KYE6_9HYME</name>
<reference evidence="2" key="1">
    <citation type="submission" date="2021-10" db="EMBL/GenBank/DDBJ databases">
        <title>Melipona bicolor Genome sequencing and assembly.</title>
        <authorList>
            <person name="Araujo N.S."/>
            <person name="Arias M.C."/>
        </authorList>
    </citation>
    <scope>NUCLEOTIDE SEQUENCE</scope>
    <source>
        <strain evidence="2">USP_2M_L1-L4_2017</strain>
        <tissue evidence="2">Whole body</tissue>
    </source>
</reference>
<feature type="compositionally biased region" description="Basic and acidic residues" evidence="1">
    <location>
        <begin position="35"/>
        <end position="57"/>
    </location>
</feature>
<sequence>MVPLHRREVRRAQYHGRPNEVQLHPDLPWYGAHGRGVEHNREPTRTRQVRHAQERDNTPPQRFSSTENPAPSGKGRHRRSNSVAILATHQDAGRQSWADDQSQIKKPIKATVQITGNKVPPGWLLHQTTSLAAAGRITAEEVESAIPRKIKHDIVHYIETMPGPPTFYKPQRLSAEMYKMAHAEFSELMNQEYIRPRASGLQPSTWFRKRKIDGDPAAIIAR</sequence>
<comment type="caution">
    <text evidence="2">The sequence shown here is derived from an EMBL/GenBank/DDBJ whole genome shotgun (WGS) entry which is preliminary data.</text>
</comment>